<proteinExistence type="predicted"/>
<dbReference type="Proteomes" id="UP000799437">
    <property type="component" value="Unassembled WGS sequence"/>
</dbReference>
<evidence type="ECO:0000313" key="3">
    <source>
        <dbReference type="Proteomes" id="UP000799437"/>
    </source>
</evidence>
<evidence type="ECO:0000313" key="2">
    <source>
        <dbReference type="EMBL" id="KAF2763030.1"/>
    </source>
</evidence>
<keyword evidence="3" id="KW-1185">Reference proteome</keyword>
<feature type="compositionally biased region" description="Polar residues" evidence="1">
    <location>
        <begin position="312"/>
        <end position="322"/>
    </location>
</feature>
<feature type="compositionally biased region" description="Polar residues" evidence="1">
    <location>
        <begin position="340"/>
        <end position="350"/>
    </location>
</feature>
<dbReference type="RefSeq" id="XP_033605481.1">
    <property type="nucleotide sequence ID" value="XM_033746301.1"/>
</dbReference>
<feature type="region of interest" description="Disordered" evidence="1">
    <location>
        <begin position="61"/>
        <end position="92"/>
    </location>
</feature>
<sequence>MDDYTGNASNDVDDAAKLTLRLSFGASAARSTSRPKRTVKPTEKVRAAFDILPERQKLFVKPRVHNDSPAPEPVLSVSSMTSRSSSPPPPPIPLEIDYGAWEVPFSPEISTTAERVEQYRRLQKCKPKFPLTWRDGVMLLKNQEWRHNGRVMRRMEWPSESLASDTRSLWITLELPGRSHGESGFLEYFLVWDQARRDEESLDRSEELRQSESELERILRKNIAGTSLEDSTQATIESRDKSPLEDPSIADTRTESNEVLPSFGMDGTTDDPREDDHAQEEKPRKTLSWTGKGSVRKTKVSKASLKKGVTGAPTSEGDTPTRQSKRIILKLSMKSKEQGQEPSTPASTDHASAGRPTTPLKVSPVDTPIDGYFGRKSTPLRPSSPPSSFHTRTRTTPVPSTSSKNTASSSSIAAPSLARDTDRPDTAALPAPLTQPHISTTQDSPPPPTAPTSSPPRGLRSLLHLAPQYTTPEVFGPLSNPPTPKSQHRTSTPNTPKEPQKPVRGLYIPIDESSLHNWKVPPGTTDAFGVPYTNDVYVLRTQFPPKPILKPSFLVHLSQLRAHGFTALESLVVELEGFALRKGVDAAFMRLLDRWLKWLCDGIERALGMGGIKVWKGTGERDGEDVVVKMLGVPMVVGVEG</sequence>
<feature type="compositionally biased region" description="Basic and acidic residues" evidence="1">
    <location>
        <begin position="270"/>
        <end position="284"/>
    </location>
</feature>
<gene>
    <name evidence="2" type="ORF">EJ05DRAFT_495872</name>
</gene>
<evidence type="ECO:0000256" key="1">
    <source>
        <dbReference type="SAM" id="MobiDB-lite"/>
    </source>
</evidence>
<accession>A0A6A6WLD8</accession>
<organism evidence="2 3">
    <name type="scientific">Pseudovirgaria hyperparasitica</name>
    <dbReference type="NCBI Taxonomy" id="470096"/>
    <lineage>
        <taxon>Eukaryota</taxon>
        <taxon>Fungi</taxon>
        <taxon>Dikarya</taxon>
        <taxon>Ascomycota</taxon>
        <taxon>Pezizomycotina</taxon>
        <taxon>Dothideomycetes</taxon>
        <taxon>Dothideomycetes incertae sedis</taxon>
        <taxon>Acrospermales</taxon>
        <taxon>Acrospermaceae</taxon>
        <taxon>Pseudovirgaria</taxon>
    </lineage>
</organism>
<name>A0A6A6WLD8_9PEZI</name>
<dbReference type="GeneID" id="54487355"/>
<protein>
    <submittedName>
        <fullName evidence="2">Uncharacterized protein</fullName>
    </submittedName>
</protein>
<feature type="compositionally biased region" description="Pro residues" evidence="1">
    <location>
        <begin position="444"/>
        <end position="454"/>
    </location>
</feature>
<feature type="compositionally biased region" description="Low complexity" evidence="1">
    <location>
        <begin position="73"/>
        <end position="85"/>
    </location>
</feature>
<dbReference type="EMBL" id="ML996565">
    <property type="protein sequence ID" value="KAF2763030.1"/>
    <property type="molecule type" value="Genomic_DNA"/>
</dbReference>
<dbReference type="AlphaFoldDB" id="A0A6A6WLD8"/>
<feature type="compositionally biased region" description="Low complexity" evidence="1">
    <location>
        <begin position="394"/>
        <end position="418"/>
    </location>
</feature>
<reference evidence="2" key="1">
    <citation type="journal article" date="2020" name="Stud. Mycol.">
        <title>101 Dothideomycetes genomes: a test case for predicting lifestyles and emergence of pathogens.</title>
        <authorList>
            <person name="Haridas S."/>
            <person name="Albert R."/>
            <person name="Binder M."/>
            <person name="Bloem J."/>
            <person name="Labutti K."/>
            <person name="Salamov A."/>
            <person name="Andreopoulos B."/>
            <person name="Baker S."/>
            <person name="Barry K."/>
            <person name="Bills G."/>
            <person name="Bluhm B."/>
            <person name="Cannon C."/>
            <person name="Castanera R."/>
            <person name="Culley D."/>
            <person name="Daum C."/>
            <person name="Ezra D."/>
            <person name="Gonzalez J."/>
            <person name="Henrissat B."/>
            <person name="Kuo A."/>
            <person name="Liang C."/>
            <person name="Lipzen A."/>
            <person name="Lutzoni F."/>
            <person name="Magnuson J."/>
            <person name="Mondo S."/>
            <person name="Nolan M."/>
            <person name="Ohm R."/>
            <person name="Pangilinan J."/>
            <person name="Park H.-J."/>
            <person name="Ramirez L."/>
            <person name="Alfaro M."/>
            <person name="Sun H."/>
            <person name="Tritt A."/>
            <person name="Yoshinaga Y."/>
            <person name="Zwiers L.-H."/>
            <person name="Turgeon B."/>
            <person name="Goodwin S."/>
            <person name="Spatafora J."/>
            <person name="Crous P."/>
            <person name="Grigoriev I."/>
        </authorList>
    </citation>
    <scope>NUCLEOTIDE SEQUENCE</scope>
    <source>
        <strain evidence="2">CBS 121739</strain>
    </source>
</reference>
<feature type="region of interest" description="Disordered" evidence="1">
    <location>
        <begin position="229"/>
        <end position="503"/>
    </location>
</feature>